<protein>
    <submittedName>
        <fullName evidence="1">Uncharacterized protein</fullName>
    </submittedName>
</protein>
<sequence>MRTPGPATLRRRPAFALGAVLRTAAPLLFGSVPLGLWEGTAEGALAALLTAPALSSAALRLHSALHTRELLRLCRDRFAPGTTAPGPPPGAAGCATAARTQPVHRAGRWLAPARTAFALLSRLRRAP</sequence>
<name>A0A949JKI5_9ACTN</name>
<comment type="caution">
    <text evidence="1">The sequence shown here is derived from an EMBL/GenBank/DDBJ whole genome shotgun (WGS) entry which is preliminary data.</text>
</comment>
<evidence type="ECO:0000313" key="1">
    <source>
        <dbReference type="EMBL" id="MBU7597894.1"/>
    </source>
</evidence>
<proteinExistence type="predicted"/>
<dbReference type="Proteomes" id="UP000694501">
    <property type="component" value="Unassembled WGS sequence"/>
</dbReference>
<reference evidence="1" key="1">
    <citation type="submission" date="2021-06" db="EMBL/GenBank/DDBJ databases">
        <title>Sequencing of actinobacteria type strains.</title>
        <authorList>
            <person name="Nguyen G.-S."/>
            <person name="Wentzel A."/>
        </authorList>
    </citation>
    <scope>NUCLEOTIDE SEQUENCE</scope>
    <source>
        <strain evidence="1">P38-E01</strain>
    </source>
</reference>
<dbReference type="EMBL" id="JAELVF020000001">
    <property type="protein sequence ID" value="MBU7597894.1"/>
    <property type="molecule type" value="Genomic_DNA"/>
</dbReference>
<accession>A0A949JKI5</accession>
<evidence type="ECO:0000313" key="2">
    <source>
        <dbReference type="Proteomes" id="UP000694501"/>
    </source>
</evidence>
<dbReference type="RefSeq" id="WP_211042073.1">
    <property type="nucleotide sequence ID" value="NZ_JAELVF020000001.1"/>
</dbReference>
<organism evidence="1 2">
    <name type="scientific">Streptomyces tardus</name>
    <dbReference type="NCBI Taxonomy" id="2780544"/>
    <lineage>
        <taxon>Bacteria</taxon>
        <taxon>Bacillati</taxon>
        <taxon>Actinomycetota</taxon>
        <taxon>Actinomycetes</taxon>
        <taxon>Kitasatosporales</taxon>
        <taxon>Streptomycetaceae</taxon>
        <taxon>Streptomyces</taxon>
    </lineage>
</organism>
<keyword evidence="2" id="KW-1185">Reference proteome</keyword>
<dbReference type="AlphaFoldDB" id="A0A949JKI5"/>
<gene>
    <name evidence="1" type="ORF">JGS22_009760</name>
</gene>